<evidence type="ECO:0000313" key="2">
    <source>
        <dbReference type="EMBL" id="KAK1752711.1"/>
    </source>
</evidence>
<protein>
    <submittedName>
        <fullName evidence="2">HET-domain-containing protein</fullName>
    </submittedName>
</protein>
<sequence length="739" mass="84241">MNRDEELCETCRKIDLDTATRGDYPFDYRSWDQNEVTSLWTLGPQPYSQLAASAQTCKLCRFFLAFFDDMSPPDAAEPRHPDNDPVTVFLKNNEYHNLGSPWGTAFHFITCETGYLRPYFVLTVGKWHVFPEDRIQLCRAPRAQWPPIGFRVPERRVPYGLIREWLGFCRQHHGKECSDSGQATLKSLRMVDCEADPVMVVPYSATEMGGYAALSYVWGQQTRTDGPVHVSGTDFVHLVLPPVLPRTIQDAITVARELGFRYLWVDQYCIPHDDEAEEARQIGRMDEIYRGADLTIVASAGTHADYGIPGVSVTPREAPPRLVTIGKYTLVDMPKESFSLSRAEANWFERGWTYQEGVLSRRRLMFTENQVCFQCEDMDVWEGLDIPLDILHYEPRVPLDQDTGRQFRQARTFDVLQWFQYQKTTHSVDFHIMCFLSRELTRPDDAIRAVKGIFSRFNATCRTIRVLSGLPLYVTAGKTAELLLGPPNYPMCHAALLALAWKFGWSSNVKRREPFPTWTWAGWQKRSGYSGLGYQRANHGSSMVIQGLTALPSVQVGVMAMSEAEETQADSIRPVTWQELDHLPWDASGGQLDIPFLALTGWTFKVSLLVAEESGKTELEFSVLPPWYSGFFERDVWFQYHHDHGAALARGLREIGEGSKLLAMPLYWDHQTVNTEQADMPTLILAQTSREVDGKPVYERIGLARFFFRGKNLTALLAETDSSRLPSWAREKFQTVYVG</sequence>
<dbReference type="InterPro" id="IPR010730">
    <property type="entry name" value="HET"/>
</dbReference>
<dbReference type="AlphaFoldDB" id="A0AAJ0F2T5"/>
<dbReference type="PANTHER" id="PTHR33112">
    <property type="entry name" value="DOMAIN PROTEIN, PUTATIVE-RELATED"/>
    <property type="match status" value="1"/>
</dbReference>
<gene>
    <name evidence="2" type="ORF">QBC47DRAFT_389141</name>
</gene>
<keyword evidence="3" id="KW-1185">Reference proteome</keyword>
<evidence type="ECO:0000259" key="1">
    <source>
        <dbReference type="Pfam" id="PF06985"/>
    </source>
</evidence>
<feature type="domain" description="Heterokaryon incompatibility" evidence="1">
    <location>
        <begin position="211"/>
        <end position="356"/>
    </location>
</feature>
<comment type="caution">
    <text evidence="2">The sequence shown here is derived from an EMBL/GenBank/DDBJ whole genome shotgun (WGS) entry which is preliminary data.</text>
</comment>
<reference evidence="2" key="1">
    <citation type="submission" date="2023-06" db="EMBL/GenBank/DDBJ databases">
        <title>Genome-scale phylogeny and comparative genomics of the fungal order Sordariales.</title>
        <authorList>
            <consortium name="Lawrence Berkeley National Laboratory"/>
            <person name="Hensen N."/>
            <person name="Bonometti L."/>
            <person name="Westerberg I."/>
            <person name="Brannstrom I.O."/>
            <person name="Guillou S."/>
            <person name="Cros-Aarteil S."/>
            <person name="Calhoun S."/>
            <person name="Haridas S."/>
            <person name="Kuo A."/>
            <person name="Mondo S."/>
            <person name="Pangilinan J."/>
            <person name="Riley R."/>
            <person name="Labutti K."/>
            <person name="Andreopoulos B."/>
            <person name="Lipzen A."/>
            <person name="Chen C."/>
            <person name="Yanf M."/>
            <person name="Daum C."/>
            <person name="Ng V."/>
            <person name="Clum A."/>
            <person name="Steindorff A."/>
            <person name="Ohm R."/>
            <person name="Martin F."/>
            <person name="Silar P."/>
            <person name="Natvig D."/>
            <person name="Lalanne C."/>
            <person name="Gautier V."/>
            <person name="Ament-Velasquez S.L."/>
            <person name="Kruys A."/>
            <person name="Hutchinson M.I."/>
            <person name="Powell A.J."/>
            <person name="Barry K."/>
            <person name="Miller A.N."/>
            <person name="Grigoriev I.V."/>
            <person name="Debuchy R."/>
            <person name="Gladieux P."/>
            <person name="Thoren M.H."/>
            <person name="Johannesson H."/>
        </authorList>
    </citation>
    <scope>NUCLEOTIDE SEQUENCE</scope>
    <source>
        <strain evidence="2">PSN4</strain>
    </source>
</reference>
<organism evidence="2 3">
    <name type="scientific">Echria macrotheca</name>
    <dbReference type="NCBI Taxonomy" id="438768"/>
    <lineage>
        <taxon>Eukaryota</taxon>
        <taxon>Fungi</taxon>
        <taxon>Dikarya</taxon>
        <taxon>Ascomycota</taxon>
        <taxon>Pezizomycotina</taxon>
        <taxon>Sordariomycetes</taxon>
        <taxon>Sordariomycetidae</taxon>
        <taxon>Sordariales</taxon>
        <taxon>Schizotheciaceae</taxon>
        <taxon>Echria</taxon>
    </lineage>
</organism>
<dbReference type="Proteomes" id="UP001239445">
    <property type="component" value="Unassembled WGS sequence"/>
</dbReference>
<name>A0AAJ0F2T5_9PEZI</name>
<proteinExistence type="predicted"/>
<evidence type="ECO:0000313" key="3">
    <source>
        <dbReference type="Proteomes" id="UP001239445"/>
    </source>
</evidence>
<dbReference type="PANTHER" id="PTHR33112:SF1">
    <property type="entry name" value="HETEROKARYON INCOMPATIBILITY DOMAIN-CONTAINING PROTEIN"/>
    <property type="match status" value="1"/>
</dbReference>
<dbReference type="Pfam" id="PF06985">
    <property type="entry name" value="HET"/>
    <property type="match status" value="1"/>
</dbReference>
<accession>A0AAJ0F2T5</accession>
<dbReference type="EMBL" id="MU839839">
    <property type="protein sequence ID" value="KAK1752711.1"/>
    <property type="molecule type" value="Genomic_DNA"/>
</dbReference>